<name>A0AA38H7A6_9TREE</name>
<keyword evidence="5" id="KW-0378">Hydrolase</keyword>
<dbReference type="EC" id="3.4.19.12" evidence="2"/>
<keyword evidence="6" id="KW-0788">Thiol protease</keyword>
<organism evidence="9 10">
    <name type="scientific">Dioszegia hungarica</name>
    <dbReference type="NCBI Taxonomy" id="4972"/>
    <lineage>
        <taxon>Eukaryota</taxon>
        <taxon>Fungi</taxon>
        <taxon>Dikarya</taxon>
        <taxon>Basidiomycota</taxon>
        <taxon>Agaricomycotina</taxon>
        <taxon>Tremellomycetes</taxon>
        <taxon>Tremellales</taxon>
        <taxon>Bulleribasidiaceae</taxon>
        <taxon>Dioszegia</taxon>
    </lineage>
</organism>
<sequence length="387" mass="43076">PRGLINTGNMCFINTILQTLAYCPPFTDLLETLGQRLKADLGRKTPLLESVIVFLRELQPSGSALPLNDAFVPENVYDAMKENKRFDSMRRGFQEDAEEYLGFFLNTLHEELLYLLSRTHTRSTAQANGTPSSEGREHSIERPLSPSAQADSGGASAWLEVGKKQRTHVVRSNEARESAITRIFGGTLRSILHIPGAKDSVTLEPYQPLQLDISDPASTMSVVDALRHLSTPETVQTWSAAKKENVDATKTVFVETWPAVLICHLKRFVYDAEEREVVKKSRAVAYGTELIVPNEIISPTKRSSVPVKYRLFGVVYHHGSTAGGGHYTVAVSRQDHQQWIHFDDETVQPVPTDQVVVSPEEAESGRAGLIGGREKCAYLLFYQRVRA</sequence>
<evidence type="ECO:0000256" key="1">
    <source>
        <dbReference type="ARBA" id="ARBA00000707"/>
    </source>
</evidence>
<evidence type="ECO:0000256" key="3">
    <source>
        <dbReference type="ARBA" id="ARBA00022670"/>
    </source>
</evidence>
<evidence type="ECO:0000256" key="6">
    <source>
        <dbReference type="ARBA" id="ARBA00022807"/>
    </source>
</evidence>
<dbReference type="GO" id="GO:0016579">
    <property type="term" value="P:protein deubiquitination"/>
    <property type="evidence" value="ECO:0007669"/>
    <property type="project" value="InterPro"/>
</dbReference>
<dbReference type="EMBL" id="JAKWFO010000005">
    <property type="protein sequence ID" value="KAI9635747.1"/>
    <property type="molecule type" value="Genomic_DNA"/>
</dbReference>
<dbReference type="PROSITE" id="PS50235">
    <property type="entry name" value="USP_3"/>
    <property type="match status" value="1"/>
</dbReference>
<dbReference type="AlphaFoldDB" id="A0AA38H7A6"/>
<proteinExistence type="predicted"/>
<protein>
    <recommendedName>
        <fullName evidence="2">ubiquitinyl hydrolase 1</fullName>
        <ecNumber evidence="2">3.4.19.12</ecNumber>
    </recommendedName>
</protein>
<dbReference type="GeneID" id="77726525"/>
<evidence type="ECO:0000259" key="8">
    <source>
        <dbReference type="PROSITE" id="PS50235"/>
    </source>
</evidence>
<keyword evidence="10" id="KW-1185">Reference proteome</keyword>
<evidence type="ECO:0000256" key="4">
    <source>
        <dbReference type="ARBA" id="ARBA00022786"/>
    </source>
</evidence>
<dbReference type="GO" id="GO:0004843">
    <property type="term" value="F:cysteine-type deubiquitinase activity"/>
    <property type="evidence" value="ECO:0007669"/>
    <property type="project" value="UniProtKB-EC"/>
</dbReference>
<accession>A0AA38H7A6</accession>
<evidence type="ECO:0000256" key="7">
    <source>
        <dbReference type="SAM" id="MobiDB-lite"/>
    </source>
</evidence>
<dbReference type="RefSeq" id="XP_052945524.1">
    <property type="nucleotide sequence ID" value="XM_053087324.1"/>
</dbReference>
<reference evidence="9" key="1">
    <citation type="journal article" date="2022" name="G3 (Bethesda)">
        <title>High quality genome of the basidiomycete yeast Dioszegia hungarica PDD-24b-2 isolated from cloud water.</title>
        <authorList>
            <person name="Jarrige D."/>
            <person name="Haridas S."/>
            <person name="Bleykasten-Grosshans C."/>
            <person name="Joly M."/>
            <person name="Nadalig T."/>
            <person name="Sancelme M."/>
            <person name="Vuilleumier S."/>
            <person name="Grigoriev I.V."/>
            <person name="Amato P."/>
            <person name="Bringel F."/>
        </authorList>
    </citation>
    <scope>NUCLEOTIDE SEQUENCE</scope>
    <source>
        <strain evidence="9">PDD-24b-2</strain>
    </source>
</reference>
<dbReference type="PANTHER" id="PTHR24006:SF687">
    <property type="entry name" value="UBIQUITIN CARBOXYL-TERMINAL HYDROLASE 10"/>
    <property type="match status" value="1"/>
</dbReference>
<dbReference type="InterPro" id="IPR018200">
    <property type="entry name" value="USP_CS"/>
</dbReference>
<feature type="non-terminal residue" evidence="9">
    <location>
        <position position="1"/>
    </location>
</feature>
<dbReference type="GO" id="GO:0006508">
    <property type="term" value="P:proteolysis"/>
    <property type="evidence" value="ECO:0007669"/>
    <property type="project" value="UniProtKB-KW"/>
</dbReference>
<evidence type="ECO:0000256" key="2">
    <source>
        <dbReference type="ARBA" id="ARBA00012759"/>
    </source>
</evidence>
<dbReference type="Proteomes" id="UP001164286">
    <property type="component" value="Unassembled WGS sequence"/>
</dbReference>
<dbReference type="PANTHER" id="PTHR24006">
    <property type="entry name" value="UBIQUITIN CARBOXYL-TERMINAL HYDROLASE"/>
    <property type="match status" value="1"/>
</dbReference>
<dbReference type="GO" id="GO:0005829">
    <property type="term" value="C:cytosol"/>
    <property type="evidence" value="ECO:0007669"/>
    <property type="project" value="TreeGrafter"/>
</dbReference>
<comment type="catalytic activity">
    <reaction evidence="1">
        <text>Thiol-dependent hydrolysis of ester, thioester, amide, peptide and isopeptide bonds formed by the C-terminal Gly of ubiquitin (a 76-residue protein attached to proteins as an intracellular targeting signal).</text>
        <dbReference type="EC" id="3.4.19.12"/>
    </reaction>
</comment>
<evidence type="ECO:0000313" key="9">
    <source>
        <dbReference type="EMBL" id="KAI9635747.1"/>
    </source>
</evidence>
<evidence type="ECO:0000313" key="10">
    <source>
        <dbReference type="Proteomes" id="UP001164286"/>
    </source>
</evidence>
<feature type="domain" description="USP" evidence="8">
    <location>
        <begin position="2"/>
        <end position="385"/>
    </location>
</feature>
<evidence type="ECO:0000256" key="5">
    <source>
        <dbReference type="ARBA" id="ARBA00022801"/>
    </source>
</evidence>
<dbReference type="CDD" id="cd02257">
    <property type="entry name" value="Peptidase_C19"/>
    <property type="match status" value="1"/>
</dbReference>
<dbReference type="SUPFAM" id="SSF54001">
    <property type="entry name" value="Cysteine proteinases"/>
    <property type="match status" value="1"/>
</dbReference>
<dbReference type="InterPro" id="IPR038765">
    <property type="entry name" value="Papain-like_cys_pep_sf"/>
</dbReference>
<dbReference type="GO" id="GO:0005634">
    <property type="term" value="C:nucleus"/>
    <property type="evidence" value="ECO:0007669"/>
    <property type="project" value="TreeGrafter"/>
</dbReference>
<feature type="region of interest" description="Disordered" evidence="7">
    <location>
        <begin position="124"/>
        <end position="155"/>
    </location>
</feature>
<feature type="compositionally biased region" description="Polar residues" evidence="7">
    <location>
        <begin position="124"/>
        <end position="133"/>
    </location>
</feature>
<keyword evidence="3" id="KW-0645">Protease</keyword>
<dbReference type="InterPro" id="IPR001394">
    <property type="entry name" value="Peptidase_C19_UCH"/>
</dbReference>
<comment type="caution">
    <text evidence="9">The sequence shown here is derived from an EMBL/GenBank/DDBJ whole genome shotgun (WGS) entry which is preliminary data.</text>
</comment>
<dbReference type="InterPro" id="IPR050164">
    <property type="entry name" value="Peptidase_C19"/>
</dbReference>
<dbReference type="Pfam" id="PF00443">
    <property type="entry name" value="UCH"/>
    <property type="match status" value="1"/>
</dbReference>
<keyword evidence="4" id="KW-0833">Ubl conjugation pathway</keyword>
<gene>
    <name evidence="9" type="ORF">MKK02DRAFT_27254</name>
</gene>
<dbReference type="InterPro" id="IPR028889">
    <property type="entry name" value="USP"/>
</dbReference>
<dbReference type="Gene3D" id="3.90.70.10">
    <property type="entry name" value="Cysteine proteinases"/>
    <property type="match status" value="1"/>
</dbReference>
<dbReference type="PROSITE" id="PS00973">
    <property type="entry name" value="USP_2"/>
    <property type="match status" value="1"/>
</dbReference>